<name>A0A554XFK8_9BURK</name>
<evidence type="ECO:0000256" key="2">
    <source>
        <dbReference type="ARBA" id="ARBA00022679"/>
    </source>
</evidence>
<organism evidence="7 8">
    <name type="scientific">Tepidimonas charontis</name>
    <dbReference type="NCBI Taxonomy" id="2267262"/>
    <lineage>
        <taxon>Bacteria</taxon>
        <taxon>Pseudomonadati</taxon>
        <taxon>Pseudomonadota</taxon>
        <taxon>Betaproteobacteria</taxon>
        <taxon>Burkholderiales</taxon>
        <taxon>Tepidimonas</taxon>
    </lineage>
</organism>
<dbReference type="NCBIfam" id="NF003338">
    <property type="entry name" value="PRK04350.1"/>
    <property type="match status" value="1"/>
</dbReference>
<dbReference type="InterPro" id="IPR013102">
    <property type="entry name" value="PYNP_C"/>
</dbReference>
<feature type="domain" description="Pyrimidine nucleoside phosphorylase C-terminal" evidence="6">
    <location>
        <begin position="459"/>
        <end position="526"/>
    </location>
</feature>
<dbReference type="EMBL" id="VJON01000016">
    <property type="protein sequence ID" value="TSE34621.1"/>
    <property type="molecule type" value="Genomic_DNA"/>
</dbReference>
<dbReference type="GO" id="GO:0005829">
    <property type="term" value="C:cytosol"/>
    <property type="evidence" value="ECO:0007669"/>
    <property type="project" value="TreeGrafter"/>
</dbReference>
<sequence length="540" mass="58705">MSPVADTPDSAVSLKLSPCPPVPPADDGRVPLKLRRVAIDTYRENVAYLHRDCEIYRAEGFQALSKVEVRANGRRVLATLNVTLDPRIVKCDEIGLSIDAFDQMGVPPGHPATIAQAEPAASMAALHRKISGERLGRDEFHAIVRDIAERRYSKIELSAFVVATQAGELDREEVYFLTEAMIEAGQRLDWRERLVVDKHCIGGIPGNRTSMLVVPIVAAHGLVCPKTSSRAITSPAGTADTMEVLAEVELPIGRLQEIVREHRGCLAWGGTAHLSPADDVLIAVERPLSLDSPSQMVASILSKKVAAGSNHIVLDIPVGPTAKVRSMPEAQRLRRLFEYVARRLGISVDVVITDGRQPIGQGIGPVLEARDVMRVLQNHPLAPVDLRQKALRLAGRLLECDPDIRGGDGYGVARDILDSGRALDKMMALIAAQGAHPFDPERPPLARLSFEVTAARDGVVTAIDNVQIARIARLAGAPKVAGAGVDLARKLGEPVRAGEALYRVYAEYPADREFAWEASQRHSGYRIGEPDELPHLFVEF</sequence>
<dbReference type="EC" id="2.4.2.4" evidence="4"/>
<dbReference type="Pfam" id="PF07831">
    <property type="entry name" value="PYNP_C"/>
    <property type="match status" value="1"/>
</dbReference>
<comment type="caution">
    <text evidence="7">The sequence shown here is derived from an EMBL/GenBank/DDBJ whole genome shotgun (WGS) entry which is preliminary data.</text>
</comment>
<dbReference type="NCBIfam" id="TIGR02645">
    <property type="entry name" value="ARCH_P_rylase"/>
    <property type="match status" value="1"/>
</dbReference>
<dbReference type="Pfam" id="PF02885">
    <property type="entry name" value="Glycos_trans_3N"/>
    <property type="match status" value="1"/>
</dbReference>
<dbReference type="InterPro" id="IPR017459">
    <property type="entry name" value="Glycosyl_Trfase_fam3_N_dom"/>
</dbReference>
<dbReference type="GO" id="GO:0004645">
    <property type="term" value="F:1,4-alpha-oligoglucan phosphorylase activity"/>
    <property type="evidence" value="ECO:0007669"/>
    <property type="project" value="InterPro"/>
</dbReference>
<keyword evidence="1 4" id="KW-0328">Glycosyltransferase</keyword>
<dbReference type="GO" id="GO:0006206">
    <property type="term" value="P:pyrimidine nucleobase metabolic process"/>
    <property type="evidence" value="ECO:0007669"/>
    <property type="project" value="InterPro"/>
</dbReference>
<dbReference type="InterPro" id="IPR000053">
    <property type="entry name" value="Thymidine/pyrmidine_PPase"/>
</dbReference>
<dbReference type="Proteomes" id="UP000318294">
    <property type="component" value="Unassembled WGS sequence"/>
</dbReference>
<feature type="region of interest" description="Disordered" evidence="5">
    <location>
        <begin position="1"/>
        <end position="27"/>
    </location>
</feature>
<evidence type="ECO:0000256" key="3">
    <source>
        <dbReference type="ARBA" id="ARBA00048550"/>
    </source>
</evidence>
<dbReference type="Gene3D" id="3.90.1170.30">
    <property type="entry name" value="Pyrimidine nucleoside phosphorylase-like, C-terminal domain"/>
    <property type="match status" value="1"/>
</dbReference>
<comment type="similarity">
    <text evidence="4">Belongs to the thymidine/pyrimidine-nucleoside phosphorylase family. Type 2 subfamily.</text>
</comment>
<dbReference type="SUPFAM" id="SSF47648">
    <property type="entry name" value="Nucleoside phosphorylase/phosphoribosyltransferase N-terminal domain"/>
    <property type="match status" value="1"/>
</dbReference>
<dbReference type="PROSITE" id="PS00647">
    <property type="entry name" value="THYMID_PHOSPHORYLASE"/>
    <property type="match status" value="1"/>
</dbReference>
<dbReference type="PANTHER" id="PTHR10515:SF0">
    <property type="entry name" value="THYMIDINE PHOSPHORYLASE"/>
    <property type="match status" value="1"/>
</dbReference>
<dbReference type="Gene3D" id="3.40.1030.10">
    <property type="entry name" value="Nucleoside phosphorylase/phosphoribosyltransferase catalytic domain"/>
    <property type="match status" value="1"/>
</dbReference>
<protein>
    <recommendedName>
        <fullName evidence="4">Putative thymidine phosphorylase</fullName>
        <ecNumber evidence="4">2.4.2.4</ecNumber>
    </recommendedName>
    <alternativeName>
        <fullName evidence="4">TdRPase</fullName>
    </alternativeName>
</protein>
<accession>A0A554XFK8</accession>
<comment type="catalytic activity">
    <reaction evidence="3 4">
        <text>thymidine + phosphate = 2-deoxy-alpha-D-ribose 1-phosphate + thymine</text>
        <dbReference type="Rhea" id="RHEA:16037"/>
        <dbReference type="ChEBI" id="CHEBI:17748"/>
        <dbReference type="ChEBI" id="CHEBI:17821"/>
        <dbReference type="ChEBI" id="CHEBI:43474"/>
        <dbReference type="ChEBI" id="CHEBI:57259"/>
        <dbReference type="EC" id="2.4.2.4"/>
    </reaction>
</comment>
<evidence type="ECO:0000259" key="6">
    <source>
        <dbReference type="SMART" id="SM00941"/>
    </source>
</evidence>
<dbReference type="SUPFAM" id="SSF54680">
    <property type="entry name" value="Pyrimidine nucleoside phosphorylase C-terminal domain"/>
    <property type="match status" value="1"/>
</dbReference>
<dbReference type="InterPro" id="IPR000312">
    <property type="entry name" value="Glycosyl_Trfase_fam3"/>
</dbReference>
<dbReference type="InterPro" id="IPR013466">
    <property type="entry name" value="Thymidine/AMP_Pase"/>
</dbReference>
<dbReference type="InterPro" id="IPR036320">
    <property type="entry name" value="Glycosyl_Trfase_fam3_N_dom_sf"/>
</dbReference>
<dbReference type="AlphaFoldDB" id="A0A554XFK8"/>
<evidence type="ECO:0000256" key="4">
    <source>
        <dbReference type="HAMAP-Rule" id="MF_00703"/>
    </source>
</evidence>
<evidence type="ECO:0000313" key="7">
    <source>
        <dbReference type="EMBL" id="TSE34621.1"/>
    </source>
</evidence>
<dbReference type="GO" id="GO:0006213">
    <property type="term" value="P:pyrimidine nucleoside metabolic process"/>
    <property type="evidence" value="ECO:0007669"/>
    <property type="project" value="InterPro"/>
</dbReference>
<dbReference type="Pfam" id="PF00591">
    <property type="entry name" value="Glycos_transf_3"/>
    <property type="match status" value="1"/>
</dbReference>
<evidence type="ECO:0000256" key="1">
    <source>
        <dbReference type="ARBA" id="ARBA00022676"/>
    </source>
</evidence>
<dbReference type="PANTHER" id="PTHR10515">
    <property type="entry name" value="THYMIDINE PHOSPHORYLASE"/>
    <property type="match status" value="1"/>
</dbReference>
<dbReference type="InterPro" id="IPR036566">
    <property type="entry name" value="PYNP-like_C_sf"/>
</dbReference>
<dbReference type="InterPro" id="IPR028579">
    <property type="entry name" value="Thym_Pase_Put"/>
</dbReference>
<keyword evidence="2 4" id="KW-0808">Transferase</keyword>
<dbReference type="OrthoDB" id="341217at2"/>
<gene>
    <name evidence="7" type="primary">deoA</name>
    <name evidence="7" type="ORF">Tchar_01258</name>
</gene>
<keyword evidence="8" id="KW-1185">Reference proteome</keyword>
<dbReference type="SUPFAM" id="SSF52418">
    <property type="entry name" value="Nucleoside phosphorylase/phosphoribosyltransferase catalytic domain"/>
    <property type="match status" value="1"/>
</dbReference>
<evidence type="ECO:0000256" key="5">
    <source>
        <dbReference type="SAM" id="MobiDB-lite"/>
    </source>
</evidence>
<reference evidence="7 8" key="1">
    <citation type="submission" date="2019-07" db="EMBL/GenBank/DDBJ databases">
        <title>Tepidimonas charontis SPSP-6 draft genome.</title>
        <authorList>
            <person name="Da Costa M.S."/>
            <person name="Froufe H.J.C."/>
            <person name="Egas C."/>
            <person name="Albuquerque L."/>
        </authorList>
    </citation>
    <scope>NUCLEOTIDE SEQUENCE [LARGE SCALE GENOMIC DNA]</scope>
    <source>
        <strain evidence="7 8">SPSP-6</strain>
    </source>
</reference>
<evidence type="ECO:0000313" key="8">
    <source>
        <dbReference type="Proteomes" id="UP000318294"/>
    </source>
</evidence>
<dbReference type="InterPro" id="IPR017872">
    <property type="entry name" value="Pyrmidine_PPase_CS"/>
</dbReference>
<dbReference type="HAMAP" id="MF_00703">
    <property type="entry name" value="Thymid_phosp_2"/>
    <property type="match status" value="1"/>
</dbReference>
<dbReference type="Gene3D" id="1.20.970.50">
    <property type="match status" value="1"/>
</dbReference>
<proteinExistence type="inferred from homology"/>
<dbReference type="InterPro" id="IPR035902">
    <property type="entry name" value="Nuc_phospho_transferase"/>
</dbReference>
<dbReference type="SMART" id="SM00941">
    <property type="entry name" value="PYNP_C"/>
    <property type="match status" value="1"/>
</dbReference>
<dbReference type="RefSeq" id="WP_144328218.1">
    <property type="nucleotide sequence ID" value="NZ_VJON01000016.1"/>
</dbReference>
<dbReference type="GO" id="GO:0009032">
    <property type="term" value="F:thymidine phosphorylase activity"/>
    <property type="evidence" value="ECO:0007669"/>
    <property type="project" value="UniProtKB-UniRule"/>
</dbReference>